<evidence type="ECO:0000256" key="3">
    <source>
        <dbReference type="ARBA" id="ARBA00022475"/>
    </source>
</evidence>
<sequence>MIRAIAVVLAASPGFWVAKPLVTFFAVGLGWLPACCATPPGQLATEVSLADRWRHMILPVATLSVVGIAPLVLHTRQSLTAFLDSPAGRHLSTHGARRAAPFDPRRPPCGWPSAPACSTRPGSR</sequence>
<comment type="subcellular location">
    <subcellularLocation>
        <location evidence="1">Cell membrane</location>
        <topology evidence="1">Multi-pass membrane protein</topology>
    </subcellularLocation>
</comment>
<keyword evidence="4 8" id="KW-0812">Transmembrane</keyword>
<gene>
    <name evidence="10" type="ORF">SSE37_17398</name>
</gene>
<reference evidence="10 11" key="1">
    <citation type="submission" date="2006-06" db="EMBL/GenBank/DDBJ databases">
        <authorList>
            <person name="Moran M.A."/>
            <person name="Ferriera S."/>
            <person name="Johnson J."/>
            <person name="Kravitz S."/>
            <person name="Beeson K."/>
            <person name="Sutton G."/>
            <person name="Rogers Y.-H."/>
            <person name="Friedman R."/>
            <person name="Frazier M."/>
            <person name="Venter J.C."/>
        </authorList>
    </citation>
    <scope>NUCLEOTIDE SEQUENCE [LARGE SCALE GENOMIC DNA]</scope>
    <source>
        <strain evidence="10 11">E-37</strain>
    </source>
</reference>
<keyword evidence="6 8" id="KW-0472">Membrane</keyword>
<evidence type="ECO:0000256" key="8">
    <source>
        <dbReference type="SAM" id="Phobius"/>
    </source>
</evidence>
<evidence type="ECO:0000256" key="6">
    <source>
        <dbReference type="ARBA" id="ARBA00023136"/>
    </source>
</evidence>
<dbReference type="EMBL" id="AAYA01000005">
    <property type="protein sequence ID" value="EBA08610.1"/>
    <property type="molecule type" value="Genomic_DNA"/>
</dbReference>
<protein>
    <submittedName>
        <fullName evidence="10">Peptide/opine/nickel ABC transporter (PepT) family, permease protein</fullName>
    </submittedName>
</protein>
<dbReference type="RefSeq" id="WP_005858620.1">
    <property type="nucleotide sequence ID" value="NZ_AAYA01000005.1"/>
</dbReference>
<keyword evidence="3" id="KW-1003">Cell membrane</keyword>
<evidence type="ECO:0000313" key="11">
    <source>
        <dbReference type="Proteomes" id="UP000005713"/>
    </source>
</evidence>
<dbReference type="GO" id="GO:0005886">
    <property type="term" value="C:plasma membrane"/>
    <property type="evidence" value="ECO:0007669"/>
    <property type="project" value="UniProtKB-SubCell"/>
</dbReference>
<dbReference type="PANTHER" id="PTHR43163:SF6">
    <property type="entry name" value="DIPEPTIDE TRANSPORT SYSTEM PERMEASE PROTEIN DPPB-RELATED"/>
    <property type="match status" value="1"/>
</dbReference>
<evidence type="ECO:0000256" key="2">
    <source>
        <dbReference type="ARBA" id="ARBA00022448"/>
    </source>
</evidence>
<evidence type="ECO:0000313" key="10">
    <source>
        <dbReference type="EMBL" id="EBA08610.1"/>
    </source>
</evidence>
<dbReference type="GO" id="GO:0055085">
    <property type="term" value="P:transmembrane transport"/>
    <property type="evidence" value="ECO:0007669"/>
    <property type="project" value="InterPro"/>
</dbReference>
<evidence type="ECO:0000256" key="7">
    <source>
        <dbReference type="SAM" id="MobiDB-lite"/>
    </source>
</evidence>
<keyword evidence="2" id="KW-0813">Transport</keyword>
<feature type="region of interest" description="Disordered" evidence="7">
    <location>
        <begin position="86"/>
        <end position="124"/>
    </location>
</feature>
<dbReference type="eggNOG" id="COG0601">
    <property type="taxonomic scope" value="Bacteria"/>
</dbReference>
<dbReference type="Proteomes" id="UP000005713">
    <property type="component" value="Unassembled WGS sequence"/>
</dbReference>
<dbReference type="InterPro" id="IPR000515">
    <property type="entry name" value="MetI-like"/>
</dbReference>
<dbReference type="PANTHER" id="PTHR43163">
    <property type="entry name" value="DIPEPTIDE TRANSPORT SYSTEM PERMEASE PROTEIN DPPB-RELATED"/>
    <property type="match status" value="1"/>
</dbReference>
<organism evidence="10 11">
    <name type="scientific">Sagittula stellata (strain ATCC 700073 / DSM 11524 / E-37)</name>
    <dbReference type="NCBI Taxonomy" id="388399"/>
    <lineage>
        <taxon>Bacteria</taxon>
        <taxon>Pseudomonadati</taxon>
        <taxon>Pseudomonadota</taxon>
        <taxon>Alphaproteobacteria</taxon>
        <taxon>Rhodobacterales</taxon>
        <taxon>Roseobacteraceae</taxon>
        <taxon>Sagittula</taxon>
    </lineage>
</organism>
<evidence type="ECO:0000256" key="5">
    <source>
        <dbReference type="ARBA" id="ARBA00022989"/>
    </source>
</evidence>
<dbReference type="Pfam" id="PF00528">
    <property type="entry name" value="BPD_transp_1"/>
    <property type="match status" value="1"/>
</dbReference>
<keyword evidence="5 8" id="KW-1133">Transmembrane helix</keyword>
<feature type="domain" description="ABC transmembrane type-1" evidence="9">
    <location>
        <begin position="2"/>
        <end position="85"/>
    </location>
</feature>
<keyword evidence="11" id="KW-1185">Reference proteome</keyword>
<feature type="transmembrane region" description="Helical" evidence="8">
    <location>
        <begin position="56"/>
        <end position="73"/>
    </location>
</feature>
<proteinExistence type="predicted"/>
<dbReference type="AlphaFoldDB" id="A3K351"/>
<evidence type="ECO:0000256" key="1">
    <source>
        <dbReference type="ARBA" id="ARBA00004651"/>
    </source>
</evidence>
<evidence type="ECO:0000256" key="4">
    <source>
        <dbReference type="ARBA" id="ARBA00022692"/>
    </source>
</evidence>
<name>A3K351_SAGS3</name>
<accession>A3K351</accession>
<comment type="caution">
    <text evidence="10">The sequence shown here is derived from an EMBL/GenBank/DDBJ whole genome shotgun (WGS) entry which is preliminary data.</text>
</comment>
<evidence type="ECO:0000259" key="9">
    <source>
        <dbReference type="Pfam" id="PF00528"/>
    </source>
</evidence>